<dbReference type="Gene3D" id="1.25.40.470">
    <property type="match status" value="1"/>
</dbReference>
<dbReference type="Pfam" id="PF06008">
    <property type="entry name" value="Laminin_I"/>
    <property type="match status" value="1"/>
</dbReference>
<dbReference type="SUPFAM" id="SSF81324">
    <property type="entry name" value="Voltage-gated potassium channels"/>
    <property type="match status" value="1"/>
</dbReference>
<feature type="transmembrane region" description="Helical" evidence="22">
    <location>
        <begin position="2690"/>
        <end position="2711"/>
    </location>
</feature>
<feature type="transmembrane region" description="Helical" evidence="22">
    <location>
        <begin position="2731"/>
        <end position="2750"/>
    </location>
</feature>
<keyword evidence="11" id="KW-0631">Potassium channel</keyword>
<dbReference type="SUPFAM" id="SSF54695">
    <property type="entry name" value="POZ domain"/>
    <property type="match status" value="1"/>
</dbReference>
<feature type="region of interest" description="Disordered" evidence="21">
    <location>
        <begin position="1100"/>
        <end position="1146"/>
    </location>
</feature>
<keyword evidence="9" id="KW-0677">Repeat</keyword>
<feature type="transmembrane region" description="Helical" evidence="22">
    <location>
        <begin position="2757"/>
        <end position="2775"/>
    </location>
</feature>
<dbReference type="GO" id="GO:1905515">
    <property type="term" value="P:non-motile cilium assembly"/>
    <property type="evidence" value="ECO:0007669"/>
    <property type="project" value="TreeGrafter"/>
</dbReference>
<keyword evidence="14 22" id="KW-1133">Transmembrane helix</keyword>
<keyword evidence="25" id="KW-1185">Reference proteome</keyword>
<dbReference type="InterPro" id="IPR056158">
    <property type="entry name" value="Beta-prop_IFT121_2nd"/>
</dbReference>
<dbReference type="Pfam" id="PF06009">
    <property type="entry name" value="Laminin_II"/>
    <property type="match status" value="1"/>
</dbReference>
<comment type="caution">
    <text evidence="19">Lacks conserved residue(s) required for the propagation of feature annotation.</text>
</comment>
<dbReference type="GO" id="GO:0061512">
    <property type="term" value="P:protein localization to cilium"/>
    <property type="evidence" value="ECO:0007669"/>
    <property type="project" value="TreeGrafter"/>
</dbReference>
<dbReference type="InterPro" id="IPR056157">
    <property type="entry name" value="TPR_IFT80_172_dom"/>
</dbReference>
<feature type="domain" description="Laminin G" evidence="23">
    <location>
        <begin position="1344"/>
        <end position="1504"/>
    </location>
</feature>
<keyword evidence="10" id="KW-0547">Nucleotide-binding</keyword>
<dbReference type="InterPro" id="IPR001791">
    <property type="entry name" value="Laminin_G"/>
</dbReference>
<evidence type="ECO:0000256" key="15">
    <source>
        <dbReference type="ARBA" id="ARBA00023065"/>
    </source>
</evidence>
<dbReference type="InterPro" id="IPR005821">
    <property type="entry name" value="Ion_trans_dom"/>
</dbReference>
<dbReference type="Proteomes" id="UP000290572">
    <property type="component" value="Unassembled WGS sequence"/>
</dbReference>
<dbReference type="GO" id="GO:0051260">
    <property type="term" value="P:protein homooligomerization"/>
    <property type="evidence" value="ECO:0007669"/>
    <property type="project" value="InterPro"/>
</dbReference>
<dbReference type="PANTHER" id="PTHR12764">
    <property type="entry name" value="WD REPEAT DOMAIN-RELATED"/>
    <property type="match status" value="1"/>
</dbReference>
<dbReference type="FunFam" id="3.40.50.1440:FF:000017">
    <property type="entry name" value="Tubulin epsilon chain"/>
    <property type="match status" value="1"/>
</dbReference>
<keyword evidence="3" id="KW-0813">Transport</keyword>
<dbReference type="FunFam" id="2.60.120.200:FF:000058">
    <property type="entry name" value="Laminin subunit alpha 4"/>
    <property type="match status" value="1"/>
</dbReference>
<dbReference type="GO" id="GO:0005874">
    <property type="term" value="C:microtubule"/>
    <property type="evidence" value="ECO:0007669"/>
    <property type="project" value="InterPro"/>
</dbReference>
<dbReference type="PRINTS" id="PR01494">
    <property type="entry name" value="KV9CHANNEL"/>
</dbReference>
<dbReference type="GO" id="GO:0045995">
    <property type="term" value="P:regulation of embryonic development"/>
    <property type="evidence" value="ECO:0007669"/>
    <property type="project" value="InterPro"/>
</dbReference>
<keyword evidence="16" id="KW-0342">GTP-binding</keyword>
<keyword evidence="5" id="KW-0963">Cytoplasm</keyword>
<dbReference type="InterPro" id="IPR027359">
    <property type="entry name" value="Volt_channel_dom_sf"/>
</dbReference>
<keyword evidence="20" id="KW-0175">Coiled coil</keyword>
<keyword evidence="13" id="KW-0630">Potassium</keyword>
<feature type="coiled-coil region" evidence="20">
    <location>
        <begin position="161"/>
        <end position="230"/>
    </location>
</feature>
<dbReference type="GO" id="GO:0008076">
    <property type="term" value="C:voltage-gated potassium channel complex"/>
    <property type="evidence" value="ECO:0007669"/>
    <property type="project" value="InterPro"/>
</dbReference>
<feature type="domain" description="Laminin G" evidence="23">
    <location>
        <begin position="750"/>
        <end position="927"/>
    </location>
</feature>
<dbReference type="GO" id="GO:0007155">
    <property type="term" value="P:cell adhesion"/>
    <property type="evidence" value="ECO:0007669"/>
    <property type="project" value="InterPro"/>
</dbReference>
<organism evidence="24 25">
    <name type="scientific">Labeo rohita</name>
    <name type="common">Indian major carp</name>
    <name type="synonym">Cyprinus rohita</name>
    <dbReference type="NCBI Taxonomy" id="84645"/>
    <lineage>
        <taxon>Eukaryota</taxon>
        <taxon>Metazoa</taxon>
        <taxon>Chordata</taxon>
        <taxon>Craniata</taxon>
        <taxon>Vertebrata</taxon>
        <taxon>Euteleostomi</taxon>
        <taxon>Actinopterygii</taxon>
        <taxon>Neopterygii</taxon>
        <taxon>Teleostei</taxon>
        <taxon>Ostariophysi</taxon>
        <taxon>Cypriniformes</taxon>
        <taxon>Cyprinidae</taxon>
        <taxon>Labeoninae</taxon>
        <taxon>Labeonini</taxon>
        <taxon>Labeo</taxon>
    </lineage>
</organism>
<evidence type="ECO:0000256" key="16">
    <source>
        <dbReference type="ARBA" id="ARBA00023134"/>
    </source>
</evidence>
<dbReference type="InterPro" id="IPR003008">
    <property type="entry name" value="Tubulin_FtsZ_GTPase"/>
</dbReference>
<feature type="transmembrane region" description="Helical" evidence="22">
    <location>
        <begin position="2408"/>
        <end position="2430"/>
    </location>
</feature>
<dbReference type="SMART" id="SM00864">
    <property type="entry name" value="Tubulin"/>
    <property type="match status" value="1"/>
</dbReference>
<dbReference type="GO" id="GO:0005249">
    <property type="term" value="F:voltage-gated potassium channel activity"/>
    <property type="evidence" value="ECO:0007669"/>
    <property type="project" value="InterPro"/>
</dbReference>
<dbReference type="InterPro" id="IPR036525">
    <property type="entry name" value="Tubulin/FtsZ_GTPase_sf"/>
</dbReference>
<dbReference type="SUPFAM" id="SSF50978">
    <property type="entry name" value="WD40 repeat-like"/>
    <property type="match status" value="1"/>
</dbReference>
<dbReference type="PROSITE" id="PS50025">
    <property type="entry name" value="LAM_G_DOMAIN"/>
    <property type="match status" value="5"/>
</dbReference>
<dbReference type="CDD" id="cd00110">
    <property type="entry name" value="LamG"/>
    <property type="match status" value="5"/>
</dbReference>
<evidence type="ECO:0000256" key="22">
    <source>
        <dbReference type="SAM" id="Phobius"/>
    </source>
</evidence>
<evidence type="ECO:0000256" key="17">
    <source>
        <dbReference type="ARBA" id="ARBA00023136"/>
    </source>
</evidence>
<dbReference type="GO" id="GO:0035721">
    <property type="term" value="P:intraciliary retrograde transport"/>
    <property type="evidence" value="ECO:0007669"/>
    <property type="project" value="TreeGrafter"/>
</dbReference>
<dbReference type="InterPro" id="IPR017975">
    <property type="entry name" value="Tubulin_CS"/>
</dbReference>
<dbReference type="Gene3D" id="3.40.50.1440">
    <property type="entry name" value="Tubulin/FtsZ, GTPase domain"/>
    <property type="match status" value="1"/>
</dbReference>
<dbReference type="Pfam" id="PF25768">
    <property type="entry name" value="TPR_IFT121"/>
    <property type="match status" value="1"/>
</dbReference>
<sequence>MSLSLSFSPTPKSAANVIVQRRIVTCTQESVYQRPPKSASVISEEAVQLLGERVDQDTLESSVLAKTLTANLSSLNDLIEDMIRDWELYGVHQELDPQVKLQKIAEAERILGWIRNLDLSPKEPLATDESSEAHELLRRVRHFEKTLMTTQGRLSPMREVLGRFTSRLSQAQDLLNKAEDTLQQTLNKYKTNQLKLQRREAQQQRLKDVYNSVNQTIATAEETVSEANQTVLEVEDIIMDVRQQHAEIDGARVLLERKTEKLSQSDRDLVLRAEDHADDLRRHAEELQYNLKGSDANGHVQKALNALNVYDNIVKNIDDANITSLTTLNISGSTQDCNVSLCKVVNVVTSNVSWYFSQATDEINSQLNLTRSQSDDVLTEASSLHFKQRDVESTVIDNKKYIEETNEMMESSSKKIANIISDIKAIHKDRTPKRLQFTQEVAEGTLNRSAEVLKMVTPILKTVEEWDSNMKNEAYSAAAFDRTVLSAGEAVEDLSEIVPELLSKLRVVEEKKPVNNVSTNILKIRELIAQARSVAKKVQVSMKFNGQSAVEVHPHSNLDELKTVTSISFYIRVDPDKDPIEDRFLLYLGDKQGRKDYMGLAIKNDNLVYMYNLGGEDVEIPLSSKPVSSWPPVFNLVKVERLGRHGKVFLTVPSQDTTAEQKFIQKGEADGTDSLFDLDPKDNVFIVGGVPPDVKLPPALSLAPFVGCIELETLNSDVISLYNFKELHKMDVVESMPCPRHKLAFSQSRVTSYLFDGSGYALVNNIERRGKIGIVTRFDIEVRTVANNGILFLMVNEANFFVLELKNGFLRLMYDFGFANGPVIMESNLAKLQINDARYHEVSVIYHHSKKIILLVDRSHVKSMENEKKPLPFSDIYIGGAPSSILLSRPELSSLVGLKGCVKGFQFQKKDFNLLEEQGTIGISSGCPEESFMSRKVYFTGDGYLGSTAKISPFQSFEGGLNFRTLQANGLLFYHRDGLDEFSLSLENGAVVLQSKGTRVRSQKKNYNDGRSHFLVASVTNQKYELIIDDKDKQEKKKPSSTPQSDNVPKSFYYGGSPTSSIQNFTGCISYAYISRQDRDIEPEDFQRYSENVQVSLQDCPLERPPAALNNKESRESSRRSPGHSRKVGRDESSLTHGSKNNPLDVPETEAASCYLSARPRVTRHAHHYGGFAHSRHEYTCIASVIRDESHFSLSLKTRSAFGLIFYLADESEENFMALFLTHGRLVFTFGSDQNQVRIRSKERYNDGHWHDIIFIRGGNIGRLIIDGLTVLEDRAPAGNISLLVQDPLYIGGVLPDQAMKNIQKSSVSGFSGCVRSLQLNGRWLTSASHSFGVTPCYEGPSEPGTYFTEEGGYVLLDDSFNFGSRFKMVMEVRPRVVSAVLLHAFTREKEYLTLYIYQNKVAVVVNNGIRELSTYVSPKQEICDGNWHKITVIRDGNVVQLDVDSEVNHVVGSVHETAQNSSSPVFIGGAPVGQCGNQVGCRFWDLALREHAHVNQMGVYDEALSSFFRNVDQRGADSTGGKITALKAREGVLGEILQGPLRSLFSSTQLISDVSGSGNNWAVGHHTYGLAYREQIVDQVRKAAEHCDCLQCFFLIHSMGGGTGSGLGTFVLKLLEDEFPEVYRIVTSVYPTAEDDVITSPYNSVLAMKELTEHADCVLPVDNQSLVDIVGKIQHMSNTGKPGCTIKKDCTIISGQGGVVKVEKPFDAMNNIVANLLLNITSSARFEGSLNMDLNEIAMNLVPFPRLHYLVSSLTPLYTLADVNVPPRRLDQMFSDAFSKEHQLIRADPKHNLYLACALMLRGDVQLSDLRRNIERVYHIDDSPSGTSDGTLNFAKAFTATRDPICCITASDKMIIVGRESGILQRYSLPNISLLQKYSLTSRPYQLSLNCNSSRLAIIDITGVLTFLDVEPRASSGDAEGGSTAGDPSKFERKDVWDMKWANDNPDLFSMMEKTRMYVFRNLDPEEPIQTSGFICHFEDLEIKSVLLDEIMRDPEVPNKDYLINFEIRSLRDSRALIEKVGIEDASQFIEDNPHPRLWRLLAEAALQKLDLKMAEQAFVRCRDYQGIEFVKRLSNLQSEAMKQAEVAAYFSRFEEAERMYLDMDRRDLAIGLRIKLGDWFRVLQLLKTGSGDSDDALLEQAYNAIGDYFADRQKWLNAVQYYLQGRNQERLAECYYMLEDYDGLERLANSLPENHKLLPDIGQMFATVGMCEQAVSAFLKCNQPKAAVDACVHLNQWNKAVELAKDHSMKEIGPLLSKYASHLLEKNKTLEAVELYRKAHHFLDAAKLMFKIAEEEAKKRTRPLRVKKLYVLAALLVENFHTQIKSSQQSKTKGKKSEATSALAGLLEEDESSSDSRILDDAWRGAEAYHFFLLAQRQLYEGKVESAMRTALHLRDYEDIIPAVEIYSLLAICSSANCAFGICSRAFIKLESLETLTPDQRQLYEDLALEIFTKHSPRDTLQSQRDSLTEGHAAIAEFLQNCFAQQSHLLLHALASIMVYGQVLHRQGPEESFINLNVGGFKQQVERVVLQRFPHTRLAQLLYCSSEAAILQVCDDYAAAEREYYFDRNPRFFRYVLNFYHTGKIHLMEELCVFSFSQELEYWGIKELHLDTCCSNRFQEQKEYAGDHDWGNDDDPQNQLQDSLDSSMEELSAFDKDLEKFEGTWCSEKRKELWLRLENPGYSRSAKIIAVFSLSVVLMSIIAMCVHSMPEFHQVDVNDKEVENPVLAVFETFCVLWFSVEFVLRLAVTPCLRKFVSNALNVIDFASIVPFYATLAFETMDAEESEELENVGRVVQILRLMRIFRILKLARHSVGLRSLGATLRHSYHEVGLLILFLSVGISIFSVLIYFVEREDDESELQTIPVGWWWATISMTTVGYGDTYPITLAGKLIGTLCIICGLLVVALPITIIFNKFSKYYQRQKALVESDQLHLEDEKLPNLSMPFLYIGDLYGQNMTSLVHSASSRSSAGSEGDITDASSIQDVEIVCPTGMQQAEKAT</sequence>
<feature type="domain" description="Laminin G" evidence="23">
    <location>
        <begin position="934"/>
        <end position="1100"/>
    </location>
</feature>
<comment type="subcellular location">
    <subcellularLocation>
        <location evidence="2">Cell membrane</location>
        <topology evidence="2">Multi-pass membrane protein</topology>
    </subcellularLocation>
    <subcellularLocation>
        <location evidence="1">Cytoplasm</location>
        <location evidence="1">Cytoskeleton</location>
        <location evidence="1">Cilium basal body</location>
    </subcellularLocation>
</comment>
<evidence type="ECO:0000256" key="3">
    <source>
        <dbReference type="ARBA" id="ARBA00022448"/>
    </source>
</evidence>
<dbReference type="SMART" id="SM00225">
    <property type="entry name" value="BTB"/>
    <property type="match status" value="1"/>
</dbReference>
<dbReference type="InterPro" id="IPR039857">
    <property type="entry name" value="Ift122/121"/>
</dbReference>
<keyword evidence="4" id="KW-1003">Cell membrane</keyword>
<protein>
    <submittedName>
        <fullName evidence="24">Laminin subunit alpha-4</fullName>
    </submittedName>
</protein>
<evidence type="ECO:0000256" key="21">
    <source>
        <dbReference type="SAM" id="MobiDB-lite"/>
    </source>
</evidence>
<dbReference type="GO" id="GO:0097730">
    <property type="term" value="C:non-motile cilium"/>
    <property type="evidence" value="ECO:0007669"/>
    <property type="project" value="TreeGrafter"/>
</dbReference>
<dbReference type="FunFam" id="1.25.40.470:FF:000004">
    <property type="entry name" value="WD repeat-containing protein 35"/>
    <property type="match status" value="1"/>
</dbReference>
<dbReference type="Gene3D" id="2.60.120.200">
    <property type="match status" value="4"/>
</dbReference>
<dbReference type="Gene3D" id="1.20.120.350">
    <property type="entry name" value="Voltage-gated potassium channels. Chain C"/>
    <property type="match status" value="1"/>
</dbReference>
<evidence type="ECO:0000256" key="18">
    <source>
        <dbReference type="ARBA" id="ARBA00023303"/>
    </source>
</evidence>
<dbReference type="InterPro" id="IPR057979">
    <property type="entry name" value="TPR_IFT121"/>
</dbReference>
<evidence type="ECO:0000256" key="20">
    <source>
        <dbReference type="SAM" id="Coils"/>
    </source>
</evidence>
<evidence type="ECO:0000256" key="2">
    <source>
        <dbReference type="ARBA" id="ARBA00004651"/>
    </source>
</evidence>
<evidence type="ECO:0000256" key="19">
    <source>
        <dbReference type="PROSITE-ProRule" id="PRU00122"/>
    </source>
</evidence>
<gene>
    <name evidence="24" type="ORF">ROHU_026871</name>
</gene>
<dbReference type="InterPro" id="IPR010307">
    <property type="entry name" value="Laminin_dom_II"/>
</dbReference>
<evidence type="ECO:0000256" key="11">
    <source>
        <dbReference type="ARBA" id="ARBA00022826"/>
    </source>
</evidence>
<evidence type="ECO:0000256" key="9">
    <source>
        <dbReference type="ARBA" id="ARBA00022737"/>
    </source>
</evidence>
<dbReference type="InterPro" id="IPR011333">
    <property type="entry name" value="SKP1/BTB/POZ_sf"/>
</dbReference>
<dbReference type="CDD" id="cd02190">
    <property type="entry name" value="epsilon_tubulin"/>
    <property type="match status" value="1"/>
</dbReference>
<proteinExistence type="evidence at protein level"/>
<evidence type="ECO:0000256" key="6">
    <source>
        <dbReference type="ARBA" id="ARBA00022538"/>
    </source>
</evidence>
<keyword evidence="12" id="KW-0851">Voltage-gated channel</keyword>
<dbReference type="InterPro" id="IPR000210">
    <property type="entry name" value="BTB/POZ_dom"/>
</dbReference>
<dbReference type="GO" id="GO:0005525">
    <property type="term" value="F:GTP binding"/>
    <property type="evidence" value="ECO:0007669"/>
    <property type="project" value="UniProtKB-KW"/>
</dbReference>
<dbReference type="Pfam" id="PF02214">
    <property type="entry name" value="BTB_2"/>
    <property type="match status" value="1"/>
</dbReference>
<evidence type="ECO:0007829" key="26">
    <source>
        <dbReference type="PeptideAtlas" id="A0A498M9X2"/>
    </source>
</evidence>
<dbReference type="Gene3D" id="3.30.710.10">
    <property type="entry name" value="Potassium Channel Kv1.1, Chain A"/>
    <property type="match status" value="1"/>
</dbReference>
<dbReference type="SUPFAM" id="SSF55307">
    <property type="entry name" value="Tubulin C-terminal domain-like"/>
    <property type="match status" value="1"/>
</dbReference>
<name>A0A498M9X2_LABRO</name>
<feature type="region of interest" description="Disordered" evidence="21">
    <location>
        <begin position="1030"/>
        <end position="1053"/>
    </location>
</feature>
<dbReference type="GO" id="GO:0030155">
    <property type="term" value="P:regulation of cell adhesion"/>
    <property type="evidence" value="ECO:0007669"/>
    <property type="project" value="InterPro"/>
</dbReference>
<keyword evidence="18" id="KW-0407">Ion channel</keyword>
<feature type="transmembrane region" description="Helical" evidence="22">
    <location>
        <begin position="2832"/>
        <end position="2853"/>
    </location>
</feature>
<evidence type="ECO:0000256" key="4">
    <source>
        <dbReference type="ARBA" id="ARBA00022475"/>
    </source>
</evidence>
<evidence type="ECO:0000313" key="25">
    <source>
        <dbReference type="Proteomes" id="UP000290572"/>
    </source>
</evidence>
<dbReference type="Pfam" id="PF23387">
    <property type="entry name" value="TPR_IFT80_172"/>
    <property type="match status" value="1"/>
</dbReference>
<evidence type="ECO:0000256" key="13">
    <source>
        <dbReference type="ARBA" id="ARBA00022958"/>
    </source>
</evidence>
<feature type="transmembrane region" description="Helical" evidence="22">
    <location>
        <begin position="2893"/>
        <end position="2914"/>
    </location>
</feature>
<dbReference type="GO" id="GO:0030334">
    <property type="term" value="P:regulation of cell migration"/>
    <property type="evidence" value="ECO:0007669"/>
    <property type="project" value="InterPro"/>
</dbReference>
<evidence type="ECO:0000313" key="24">
    <source>
        <dbReference type="EMBL" id="RXN17591.1"/>
    </source>
</evidence>
<evidence type="ECO:0000256" key="12">
    <source>
        <dbReference type="ARBA" id="ARBA00022882"/>
    </source>
</evidence>
<evidence type="ECO:0000256" key="10">
    <source>
        <dbReference type="ARBA" id="ARBA00022741"/>
    </source>
</evidence>
<dbReference type="FunFam" id="1.10.287.70:FF:000005">
    <property type="entry name" value="potassium voltage-gated channel subfamily G member 1"/>
    <property type="match status" value="1"/>
</dbReference>
<dbReference type="Pfam" id="PF23390">
    <property type="entry name" value="Beta-prop_WDR35_2nd"/>
    <property type="match status" value="1"/>
</dbReference>
<dbReference type="InterPro" id="IPR036322">
    <property type="entry name" value="WD40_repeat_dom_sf"/>
</dbReference>
<reference evidence="24 25" key="1">
    <citation type="submission" date="2018-03" db="EMBL/GenBank/DDBJ databases">
        <title>Draft genome sequence of Rohu Carp (Labeo rohita).</title>
        <authorList>
            <person name="Das P."/>
            <person name="Kushwaha B."/>
            <person name="Joshi C.G."/>
            <person name="Kumar D."/>
            <person name="Nagpure N.S."/>
            <person name="Sahoo L."/>
            <person name="Das S.P."/>
            <person name="Bit A."/>
            <person name="Patnaik S."/>
            <person name="Meher P.K."/>
            <person name="Jayasankar P."/>
            <person name="Koringa P.G."/>
            <person name="Patel N.V."/>
            <person name="Hinsu A.T."/>
            <person name="Kumar R."/>
            <person name="Pandey M."/>
            <person name="Agarwal S."/>
            <person name="Srivastava S."/>
            <person name="Singh M."/>
            <person name="Iquebal M.A."/>
            <person name="Jaiswal S."/>
            <person name="Angadi U.B."/>
            <person name="Kumar N."/>
            <person name="Raza M."/>
            <person name="Shah T.M."/>
            <person name="Rai A."/>
            <person name="Jena J.K."/>
        </authorList>
    </citation>
    <scope>NUCLEOTIDE SEQUENCE [LARGE SCALE GENOMIC DNA]</scope>
    <source>
        <strain evidence="24">DASCIFA01</strain>
        <tissue evidence="24">Testis</tissue>
    </source>
</reference>
<dbReference type="Pfam" id="PF25170">
    <property type="entry name" value="TPR_WDR35"/>
    <property type="match status" value="1"/>
</dbReference>
<dbReference type="Pfam" id="PF02210">
    <property type="entry name" value="Laminin_G_2"/>
    <property type="match status" value="5"/>
</dbReference>
<dbReference type="Gene3D" id="1.10.287.70">
    <property type="match status" value="1"/>
</dbReference>
<dbReference type="InterPro" id="IPR008280">
    <property type="entry name" value="Tub_FtsZ_C"/>
</dbReference>
<dbReference type="PRINTS" id="PR01491">
    <property type="entry name" value="KVCHANNEL"/>
</dbReference>
<dbReference type="EMBL" id="QBIY01012743">
    <property type="protein sequence ID" value="RXN17591.1"/>
    <property type="molecule type" value="Genomic_DNA"/>
</dbReference>
<dbReference type="GO" id="GO:0005102">
    <property type="term" value="F:signaling receptor binding"/>
    <property type="evidence" value="ECO:0007669"/>
    <property type="project" value="InterPro"/>
</dbReference>
<evidence type="ECO:0000256" key="14">
    <source>
        <dbReference type="ARBA" id="ARBA00022989"/>
    </source>
</evidence>
<evidence type="ECO:0000256" key="1">
    <source>
        <dbReference type="ARBA" id="ARBA00004120"/>
    </source>
</evidence>
<keyword evidence="7" id="KW-0853">WD repeat</keyword>
<dbReference type="STRING" id="84645.A0A498M9X2"/>
<dbReference type="SMART" id="SM00282">
    <property type="entry name" value="LamG"/>
    <property type="match status" value="5"/>
</dbReference>
<feature type="domain" description="Laminin G" evidence="23">
    <location>
        <begin position="539"/>
        <end position="738"/>
    </location>
</feature>
<dbReference type="InterPro" id="IPR057361">
    <property type="entry name" value="TPR_WDR35"/>
</dbReference>
<dbReference type="InterPro" id="IPR003131">
    <property type="entry name" value="T1-type_BTB"/>
</dbReference>
<dbReference type="Pfam" id="PF00091">
    <property type="entry name" value="Tubulin"/>
    <property type="match status" value="1"/>
</dbReference>
<dbReference type="PRINTS" id="PR00169">
    <property type="entry name" value="KCHANNEL"/>
</dbReference>
<comment type="caution">
    <text evidence="24">The sequence shown here is derived from an EMBL/GenBank/DDBJ whole genome shotgun (WGS) entry which is preliminary data.</text>
</comment>
<keyword evidence="15" id="KW-0406">Ion transport</keyword>
<dbReference type="InterPro" id="IPR037103">
    <property type="entry name" value="Tubulin/FtsZ-like_C"/>
</dbReference>
<dbReference type="InterPro" id="IPR013320">
    <property type="entry name" value="ConA-like_dom_sf"/>
</dbReference>
<keyword evidence="17 22" id="KW-0472">Membrane</keyword>
<dbReference type="GO" id="GO:0030991">
    <property type="term" value="C:intraciliary transport particle A"/>
    <property type="evidence" value="ECO:0007669"/>
    <property type="project" value="TreeGrafter"/>
</dbReference>
<feature type="domain" description="Laminin G" evidence="23">
    <location>
        <begin position="1166"/>
        <end position="1337"/>
    </location>
</feature>
<keyword evidence="6" id="KW-0633">Potassium transport</keyword>
<dbReference type="InterPro" id="IPR003968">
    <property type="entry name" value="K_chnl_volt-dep_Kv"/>
</dbReference>
<dbReference type="Pfam" id="PF00520">
    <property type="entry name" value="Ion_trans"/>
    <property type="match status" value="1"/>
</dbReference>
<evidence type="ECO:0000259" key="23">
    <source>
        <dbReference type="PROSITE" id="PS50025"/>
    </source>
</evidence>
<dbReference type="InterPro" id="IPR009254">
    <property type="entry name" value="Laminin_aI"/>
</dbReference>
<evidence type="ECO:0000256" key="8">
    <source>
        <dbReference type="ARBA" id="ARBA00022692"/>
    </source>
</evidence>
<dbReference type="Gene3D" id="3.30.1330.20">
    <property type="entry name" value="Tubulin/FtsZ, C-terminal domain"/>
    <property type="match status" value="1"/>
</dbReference>
<keyword evidence="26" id="KW-1267">Proteomics identification</keyword>
<dbReference type="SUPFAM" id="SSF49899">
    <property type="entry name" value="Concanavalin A-like lectins/glucanases"/>
    <property type="match status" value="5"/>
</dbReference>
<evidence type="ECO:0000256" key="5">
    <source>
        <dbReference type="ARBA" id="ARBA00022490"/>
    </source>
</evidence>
<keyword evidence="8 22" id="KW-0812">Transmembrane</keyword>
<dbReference type="PANTHER" id="PTHR12764:SF5">
    <property type="entry name" value="LD29485P"/>
    <property type="match status" value="1"/>
</dbReference>
<dbReference type="SUPFAM" id="SSF52490">
    <property type="entry name" value="Tubulin nucleotide-binding domain-like"/>
    <property type="match status" value="1"/>
</dbReference>
<dbReference type="PROSITE" id="PS00227">
    <property type="entry name" value="TUBULIN"/>
    <property type="match status" value="1"/>
</dbReference>
<accession>A0A498M9X2</accession>
<dbReference type="InterPro" id="IPR003971">
    <property type="entry name" value="K_chnl_volt-dep_Kv5/Kv9"/>
</dbReference>
<evidence type="ECO:0000256" key="7">
    <source>
        <dbReference type="ARBA" id="ARBA00022574"/>
    </source>
</evidence>